<keyword evidence="1" id="KW-0472">Membrane</keyword>
<evidence type="ECO:0000256" key="1">
    <source>
        <dbReference type="SAM" id="Phobius"/>
    </source>
</evidence>
<name>A0ABW5CCY3_9PROT</name>
<keyword evidence="1" id="KW-0812">Transmembrane</keyword>
<reference evidence="3" key="1">
    <citation type="journal article" date="2019" name="Int. J. Syst. Evol. Microbiol.">
        <title>The Global Catalogue of Microorganisms (GCM) 10K type strain sequencing project: providing services to taxonomists for standard genome sequencing and annotation.</title>
        <authorList>
            <consortium name="The Broad Institute Genomics Platform"/>
            <consortium name="The Broad Institute Genome Sequencing Center for Infectious Disease"/>
            <person name="Wu L."/>
            <person name="Ma J."/>
        </authorList>
    </citation>
    <scope>NUCLEOTIDE SEQUENCE [LARGE SCALE GENOMIC DNA]</scope>
    <source>
        <strain evidence="3">KCTC 15012</strain>
    </source>
</reference>
<keyword evidence="1" id="KW-1133">Transmembrane helix</keyword>
<gene>
    <name evidence="2" type="ORF">ACFSNB_12935</name>
</gene>
<organism evidence="2 3">
    <name type="scientific">Phaeospirillum tilakii</name>
    <dbReference type="NCBI Taxonomy" id="741673"/>
    <lineage>
        <taxon>Bacteria</taxon>
        <taxon>Pseudomonadati</taxon>
        <taxon>Pseudomonadota</taxon>
        <taxon>Alphaproteobacteria</taxon>
        <taxon>Rhodospirillales</taxon>
        <taxon>Rhodospirillaceae</taxon>
        <taxon>Phaeospirillum</taxon>
    </lineage>
</organism>
<dbReference type="EMBL" id="JBHUIY010000026">
    <property type="protein sequence ID" value="MFD2234712.1"/>
    <property type="molecule type" value="Genomic_DNA"/>
</dbReference>
<accession>A0ABW5CCY3</accession>
<evidence type="ECO:0000313" key="3">
    <source>
        <dbReference type="Proteomes" id="UP001597296"/>
    </source>
</evidence>
<sequence>MSRPTAFAPGSVVSSAARRRLVAALGFGWVGVAGLGYLWQFREILALLPTLWR</sequence>
<dbReference type="RefSeq" id="WP_377317201.1">
    <property type="nucleotide sequence ID" value="NZ_JBHUIY010000026.1"/>
</dbReference>
<dbReference type="Proteomes" id="UP001597296">
    <property type="component" value="Unassembled WGS sequence"/>
</dbReference>
<protein>
    <submittedName>
        <fullName evidence="2">Uncharacterized protein</fullName>
    </submittedName>
</protein>
<comment type="caution">
    <text evidence="2">The sequence shown here is derived from an EMBL/GenBank/DDBJ whole genome shotgun (WGS) entry which is preliminary data.</text>
</comment>
<keyword evidence="3" id="KW-1185">Reference proteome</keyword>
<feature type="transmembrane region" description="Helical" evidence="1">
    <location>
        <begin position="21"/>
        <end position="39"/>
    </location>
</feature>
<proteinExistence type="predicted"/>
<evidence type="ECO:0000313" key="2">
    <source>
        <dbReference type="EMBL" id="MFD2234712.1"/>
    </source>
</evidence>